<comment type="caution">
    <text evidence="2">The sequence shown here is derived from an EMBL/GenBank/DDBJ whole genome shotgun (WGS) entry which is preliminary data.</text>
</comment>
<keyword evidence="3" id="KW-1185">Reference proteome</keyword>
<accession>A0A917NZF8</accession>
<name>A0A917NZF8_9PROT</name>
<reference evidence="2" key="2">
    <citation type="submission" date="2020-09" db="EMBL/GenBank/DDBJ databases">
        <authorList>
            <person name="Sun Q."/>
            <person name="Zhou Y."/>
        </authorList>
    </citation>
    <scope>NUCLEOTIDE SEQUENCE</scope>
    <source>
        <strain evidence="2">CGMCC 1.3617</strain>
    </source>
</reference>
<dbReference type="RefSeq" id="WP_188973780.1">
    <property type="nucleotide sequence ID" value="NZ_BMKW01000032.1"/>
</dbReference>
<dbReference type="Pfam" id="PF13007">
    <property type="entry name" value="LZ_Tnp_IS66"/>
    <property type="match status" value="1"/>
</dbReference>
<dbReference type="Proteomes" id="UP000661507">
    <property type="component" value="Unassembled WGS sequence"/>
</dbReference>
<reference evidence="2" key="1">
    <citation type="journal article" date="2014" name="Int. J. Syst. Evol. Microbiol.">
        <title>Complete genome sequence of Corynebacterium casei LMG S-19264T (=DSM 44701T), isolated from a smear-ripened cheese.</title>
        <authorList>
            <consortium name="US DOE Joint Genome Institute (JGI-PGF)"/>
            <person name="Walter F."/>
            <person name="Albersmeier A."/>
            <person name="Kalinowski J."/>
            <person name="Ruckert C."/>
        </authorList>
    </citation>
    <scope>NUCLEOTIDE SEQUENCE</scope>
    <source>
        <strain evidence="2">CGMCC 1.3617</strain>
    </source>
</reference>
<feature type="domain" description="Transposase TnpC homeodomain" evidence="1">
    <location>
        <begin position="32"/>
        <end position="61"/>
    </location>
</feature>
<evidence type="ECO:0000313" key="2">
    <source>
        <dbReference type="EMBL" id="GGJ44206.1"/>
    </source>
</evidence>
<protein>
    <recommendedName>
        <fullName evidence="1">Transposase TnpC homeodomain domain-containing protein</fullName>
    </recommendedName>
</protein>
<evidence type="ECO:0000259" key="1">
    <source>
        <dbReference type="Pfam" id="PF13007"/>
    </source>
</evidence>
<organism evidence="2 3">
    <name type="scientific">Neoroseomonas lacus</name>
    <dbReference type="NCBI Taxonomy" id="287609"/>
    <lineage>
        <taxon>Bacteria</taxon>
        <taxon>Pseudomonadati</taxon>
        <taxon>Pseudomonadota</taxon>
        <taxon>Alphaproteobacteria</taxon>
        <taxon>Acetobacterales</taxon>
        <taxon>Acetobacteraceae</taxon>
        <taxon>Neoroseomonas</taxon>
    </lineage>
</organism>
<sequence length="91" mass="9896">MLDDAPQSSDQPDETAMLRGALQAAEARIATLKQIIKGFQRARFGPSSERVDTGQLALELGRAPGLPPEKWSSLKWAFEPEGGCWNVAEEA</sequence>
<dbReference type="InterPro" id="IPR024463">
    <property type="entry name" value="Transposase_TnpC_homeodom"/>
</dbReference>
<proteinExistence type="predicted"/>
<dbReference type="AlphaFoldDB" id="A0A917NZF8"/>
<gene>
    <name evidence="2" type="ORF">GCM10011320_59630</name>
</gene>
<dbReference type="EMBL" id="BMKW01000032">
    <property type="protein sequence ID" value="GGJ44206.1"/>
    <property type="molecule type" value="Genomic_DNA"/>
</dbReference>
<evidence type="ECO:0000313" key="3">
    <source>
        <dbReference type="Proteomes" id="UP000661507"/>
    </source>
</evidence>